<proteinExistence type="predicted"/>
<reference evidence="2" key="1">
    <citation type="submission" date="2019-12" db="EMBL/GenBank/DDBJ databases">
        <title>An insight into the sialome of adult female Ixodes ricinus ticks feeding for 6 days.</title>
        <authorList>
            <person name="Perner J."/>
            <person name="Ribeiro J.M.C."/>
        </authorList>
    </citation>
    <scope>NUCLEOTIDE SEQUENCE</scope>
    <source>
        <strain evidence="2">Semi-engorged</strain>
        <tissue evidence="2">Salivary glands</tissue>
    </source>
</reference>
<protein>
    <submittedName>
        <fullName evidence="2">Uncharacterized protein</fullName>
    </submittedName>
</protein>
<keyword evidence="1" id="KW-0472">Membrane</keyword>
<dbReference type="AlphaFoldDB" id="A0A6B0URR0"/>
<feature type="transmembrane region" description="Helical" evidence="1">
    <location>
        <begin position="29"/>
        <end position="52"/>
    </location>
</feature>
<evidence type="ECO:0000313" key="2">
    <source>
        <dbReference type="EMBL" id="MXU92372.1"/>
    </source>
</evidence>
<feature type="transmembrane region" description="Helical" evidence="1">
    <location>
        <begin position="64"/>
        <end position="82"/>
    </location>
</feature>
<organism evidence="2">
    <name type="scientific">Ixodes ricinus</name>
    <name type="common">Common tick</name>
    <name type="synonym">Acarus ricinus</name>
    <dbReference type="NCBI Taxonomy" id="34613"/>
    <lineage>
        <taxon>Eukaryota</taxon>
        <taxon>Metazoa</taxon>
        <taxon>Ecdysozoa</taxon>
        <taxon>Arthropoda</taxon>
        <taxon>Chelicerata</taxon>
        <taxon>Arachnida</taxon>
        <taxon>Acari</taxon>
        <taxon>Parasitiformes</taxon>
        <taxon>Ixodida</taxon>
        <taxon>Ixodoidea</taxon>
        <taxon>Ixodidae</taxon>
        <taxon>Ixodinae</taxon>
        <taxon>Ixodes</taxon>
    </lineage>
</organism>
<keyword evidence="1" id="KW-0812">Transmembrane</keyword>
<dbReference type="EMBL" id="GIFC01010289">
    <property type="protein sequence ID" value="MXU92372.1"/>
    <property type="molecule type" value="Transcribed_RNA"/>
</dbReference>
<sequence>MATTVVRQTTTVTSSSSSSPVVVSFNTSFITSIGGLFTILELVLGIIVFSLMYNYGGAVHPSGIFLMLISFAYWLICFYFLLSAMLSITGSLLPSTFFFFSSFMRLGSSSTSAVASQCLRCTPNTHLVLLAS</sequence>
<keyword evidence="1" id="KW-1133">Transmembrane helix</keyword>
<evidence type="ECO:0000256" key="1">
    <source>
        <dbReference type="SAM" id="Phobius"/>
    </source>
</evidence>
<accession>A0A6B0URR0</accession>
<name>A0A6B0URR0_IXORI</name>